<accession>A0AAJ4A2G5</accession>
<evidence type="ECO:0000256" key="1">
    <source>
        <dbReference type="SAM" id="Phobius"/>
    </source>
</evidence>
<evidence type="ECO:0000313" key="2">
    <source>
        <dbReference type="EMBL" id="QFR42671.1"/>
    </source>
</evidence>
<reference evidence="3" key="1">
    <citation type="submission" date="2019-06" db="EMBL/GenBank/DDBJ databases">
        <title>Sulfurimonas gotlandica sp. nov., a chemoautotrophic and psychrotolerant epsilonproteobacterium isolated from a pelagic redoxcline, and an emended description of the genus Sulfurimonas.</title>
        <authorList>
            <person name="Wang S."/>
            <person name="Jiang L."/>
            <person name="Shao Z."/>
        </authorList>
    </citation>
    <scope>NUCLEOTIDE SEQUENCE [LARGE SCALE GENOMIC DNA]</scope>
    <source>
        <strain evidence="3">1-1N</strain>
    </source>
</reference>
<keyword evidence="1" id="KW-1133">Transmembrane helix</keyword>
<proteinExistence type="predicted"/>
<dbReference type="InterPro" id="IPR049708">
    <property type="entry name" value="PP0621-like"/>
</dbReference>
<evidence type="ECO:0000313" key="3">
    <source>
        <dbReference type="Proteomes" id="UP000326061"/>
    </source>
</evidence>
<keyword evidence="1" id="KW-0812">Transmembrane</keyword>
<dbReference type="NCBIfam" id="NF041023">
    <property type="entry name" value="PP0621_fam"/>
    <property type="match status" value="1"/>
</dbReference>
<keyword evidence="1" id="KW-0472">Membrane</keyword>
<name>A0AAJ4A2G5_9BACT</name>
<sequence>MILKILLVAGVIAIIYFMFIKKKPAVQNSNKEKKRDEIDSSDMVECSTCGIYCEIDDAILSNGKYYCSKECIEKAK</sequence>
<dbReference type="AlphaFoldDB" id="A0AAJ4A2G5"/>
<keyword evidence="3" id="KW-1185">Reference proteome</keyword>
<dbReference type="Proteomes" id="UP000326061">
    <property type="component" value="Chromosome"/>
</dbReference>
<gene>
    <name evidence="2" type="ORF">FJR47_01565</name>
</gene>
<dbReference type="EMBL" id="CP041166">
    <property type="protein sequence ID" value="QFR42671.1"/>
    <property type="molecule type" value="Genomic_DNA"/>
</dbReference>
<feature type="transmembrane region" description="Helical" evidence="1">
    <location>
        <begin position="6"/>
        <end position="21"/>
    </location>
</feature>
<protein>
    <recommendedName>
        <fullName evidence="4">Prokaryotic metallothionein</fullName>
    </recommendedName>
</protein>
<evidence type="ECO:0008006" key="4">
    <source>
        <dbReference type="Google" id="ProtNLM"/>
    </source>
</evidence>
<dbReference type="KEGG" id="suln:FJR47_01565"/>
<organism evidence="2 3">
    <name type="scientific">Sulfurimonas xiamenensis</name>
    <dbReference type="NCBI Taxonomy" id="2590021"/>
    <lineage>
        <taxon>Bacteria</taxon>
        <taxon>Pseudomonadati</taxon>
        <taxon>Campylobacterota</taxon>
        <taxon>Epsilonproteobacteria</taxon>
        <taxon>Campylobacterales</taxon>
        <taxon>Sulfurimonadaceae</taxon>
        <taxon>Sulfurimonas</taxon>
    </lineage>
</organism>
<dbReference type="RefSeq" id="WP_152298737.1">
    <property type="nucleotide sequence ID" value="NZ_CP041166.1"/>
</dbReference>